<name>A0A250F3C1_CAPSP</name>
<evidence type="ECO:0000313" key="1">
    <source>
        <dbReference type="EMBL" id="ATA79611.1"/>
    </source>
</evidence>
<proteinExistence type="predicted"/>
<sequence>MKKTIYTFCTGVFALLTIIGCSKSDDNNGEEKKQVKTSNFNIPKEAKAIIPEKFIGEMAANGMTINEGTNPPNIEGIFATGILELTYISSEDNGYPIGKQIEGYRYKFYNQKGTKLKADYVHESLLSDDRASGKGVIISGSGSKFTAYLQLTGSLLGATYTQVAVYSGEMTANGVKDFQWALCLVDKKDDTLNKLMPIGGMRIWVDTSKLATKKKEFPYGD</sequence>
<gene>
    <name evidence="1" type="ORF">CGC59_07955</name>
</gene>
<dbReference type="PROSITE" id="PS51257">
    <property type="entry name" value="PROKAR_LIPOPROTEIN"/>
    <property type="match status" value="1"/>
</dbReference>
<organism evidence="1 2">
    <name type="scientific">Capnocytophaga sputigena</name>
    <dbReference type="NCBI Taxonomy" id="1019"/>
    <lineage>
        <taxon>Bacteria</taxon>
        <taxon>Pseudomonadati</taxon>
        <taxon>Bacteroidota</taxon>
        <taxon>Flavobacteriia</taxon>
        <taxon>Flavobacteriales</taxon>
        <taxon>Flavobacteriaceae</taxon>
        <taxon>Capnocytophaga</taxon>
    </lineage>
</organism>
<dbReference type="EMBL" id="CP022383">
    <property type="protein sequence ID" value="ATA79611.1"/>
    <property type="molecule type" value="Genomic_DNA"/>
</dbReference>
<dbReference type="AlphaFoldDB" id="A0A250F3C1"/>
<evidence type="ECO:0000313" key="2">
    <source>
        <dbReference type="Proteomes" id="UP000217334"/>
    </source>
</evidence>
<reference evidence="2" key="1">
    <citation type="submission" date="2017-06" db="EMBL/GenBank/DDBJ databases">
        <title>Capnocytophaga spp. assemblies.</title>
        <authorList>
            <person name="Gulvik C.A."/>
        </authorList>
    </citation>
    <scope>NUCLEOTIDE SEQUENCE [LARGE SCALE GENOMIC DNA]</scope>
    <source>
        <strain evidence="2">H4486</strain>
    </source>
</reference>
<dbReference type="RefSeq" id="WP_095901500.1">
    <property type="nucleotide sequence ID" value="NZ_CAURMB010000015.1"/>
</dbReference>
<accession>A0A250F3C1</accession>
<protein>
    <submittedName>
        <fullName evidence="1">Uncharacterized protein</fullName>
    </submittedName>
</protein>
<dbReference type="Proteomes" id="UP000217334">
    <property type="component" value="Chromosome"/>
</dbReference>